<dbReference type="NCBIfam" id="TIGR00329">
    <property type="entry name" value="gcp_kae1"/>
    <property type="match status" value="1"/>
</dbReference>
<feature type="binding site" evidence="6">
    <location>
        <begin position="150"/>
        <end position="154"/>
    </location>
    <ligand>
        <name>substrate</name>
    </ligand>
</feature>
<dbReference type="InterPro" id="IPR000905">
    <property type="entry name" value="Gcp-like_dom"/>
</dbReference>
<dbReference type="PANTHER" id="PTHR11735">
    <property type="entry name" value="TRNA N6-ADENOSINE THREONYLCARBAMOYLTRANSFERASE"/>
    <property type="match status" value="1"/>
</dbReference>
<dbReference type="Pfam" id="PF00814">
    <property type="entry name" value="TsaD"/>
    <property type="match status" value="1"/>
</dbReference>
<dbReference type="GO" id="GO:0002949">
    <property type="term" value="P:tRNA threonylcarbamoyladenosine modification"/>
    <property type="evidence" value="ECO:0007669"/>
    <property type="project" value="UniProtKB-UniRule"/>
</dbReference>
<keyword evidence="1 6" id="KW-0808">Transferase</keyword>
<dbReference type="InterPro" id="IPR017861">
    <property type="entry name" value="KAE1/TsaD"/>
</dbReference>
<sequence>MKQSSEEIILGIDTSCDETSIAISQGRKILSSIRATQIDIHKEWGGVVPMIAKRAHEENIQGVFEKTLKKAKVKIEDIDYIAVTQGPGLAIDLEVGIQFAKELCKKYGKPLVPVNHMEGHLLSSLTLNSKGVGLVSEKDLKEVFPALGLLMSGKHTEIIYVEGFGKYTKLGLTLDDAAGEAFDKVGRMLDFGYPGGPVVSEFAKRGKSGVIPLPIPMEKSKDLNFSYSGLKTAVLYKIKELKEKGVPQKEWVYDICRSFVDSIKKSVILKLEMALKQYPEVKSVMVGGGVFSSEEVLRSIGKVVKDHDLKYLYPKSDYRSDNAGMICIAGYYNIMRGNIVKKSEEVSTVDRDPRLSL</sequence>
<dbReference type="PATRIC" id="fig|1619100.3.peg.889"/>
<evidence type="ECO:0000256" key="5">
    <source>
        <dbReference type="ARBA" id="ARBA00048117"/>
    </source>
</evidence>
<evidence type="ECO:0000313" key="9">
    <source>
        <dbReference type="Proteomes" id="UP000034799"/>
    </source>
</evidence>
<comment type="function">
    <text evidence="6">Required for the formation of a threonylcarbamoyl group on adenosine at position 37 (t(6)A37) in tRNAs that read codons beginning with adenine. Is involved in the transfer of the threonylcarbamoyl moiety of threonylcarbamoyl-AMP (TC-AMP) to the N6 group of A37, together with TsaE and TsaB. TsaD likely plays a direct catalytic role in this reaction.</text>
</comment>
<feature type="binding site" evidence="6">
    <location>
        <position position="120"/>
    </location>
    <ligand>
        <name>Fe cation</name>
        <dbReference type="ChEBI" id="CHEBI:24875"/>
    </ligand>
</feature>
<evidence type="ECO:0000259" key="7">
    <source>
        <dbReference type="Pfam" id="PF00814"/>
    </source>
</evidence>
<dbReference type="EC" id="2.3.1.234" evidence="6"/>
<dbReference type="FunFam" id="3.30.420.40:FF:000012">
    <property type="entry name" value="tRNA N6-adenosine threonylcarbamoyltransferase"/>
    <property type="match status" value="1"/>
</dbReference>
<feature type="binding site" evidence="6">
    <location>
        <position position="196"/>
    </location>
    <ligand>
        <name>substrate</name>
    </ligand>
</feature>
<dbReference type="NCBIfam" id="TIGR03723">
    <property type="entry name" value="T6A_TsaD_YgjD"/>
    <property type="match status" value="1"/>
</dbReference>
<evidence type="ECO:0000256" key="6">
    <source>
        <dbReference type="HAMAP-Rule" id="MF_01445"/>
    </source>
</evidence>
<keyword evidence="3 6" id="KW-0479">Metal-binding</keyword>
<comment type="catalytic activity">
    <reaction evidence="5 6">
        <text>L-threonylcarbamoyladenylate + adenosine(37) in tRNA = N(6)-L-threonylcarbamoyladenosine(37) in tRNA + AMP + H(+)</text>
        <dbReference type="Rhea" id="RHEA:37059"/>
        <dbReference type="Rhea" id="RHEA-COMP:10162"/>
        <dbReference type="Rhea" id="RHEA-COMP:10163"/>
        <dbReference type="ChEBI" id="CHEBI:15378"/>
        <dbReference type="ChEBI" id="CHEBI:73682"/>
        <dbReference type="ChEBI" id="CHEBI:74411"/>
        <dbReference type="ChEBI" id="CHEBI:74418"/>
        <dbReference type="ChEBI" id="CHEBI:456215"/>
        <dbReference type="EC" id="2.3.1.234"/>
    </reaction>
</comment>
<feature type="binding site" evidence="6">
    <location>
        <position position="321"/>
    </location>
    <ligand>
        <name>Fe cation</name>
        <dbReference type="ChEBI" id="CHEBI:24875"/>
    </ligand>
</feature>
<dbReference type="EMBL" id="LBWK01000002">
    <property type="protein sequence ID" value="KKR05826.1"/>
    <property type="molecule type" value="Genomic_DNA"/>
</dbReference>
<dbReference type="GO" id="GO:0061711">
    <property type="term" value="F:tRNA N(6)-L-threonylcarbamoyladenine synthase activity"/>
    <property type="evidence" value="ECO:0007669"/>
    <property type="project" value="UniProtKB-EC"/>
</dbReference>
<protein>
    <recommendedName>
        <fullName evidence="6">tRNA N6-adenosine threonylcarbamoyltransferase</fullName>
        <ecNumber evidence="6">2.3.1.234</ecNumber>
    </recommendedName>
    <alternativeName>
        <fullName evidence="6">N6-L-threonylcarbamoyladenine synthase</fullName>
        <shortName evidence="6">t(6)A synthase</shortName>
    </alternativeName>
    <alternativeName>
        <fullName evidence="6">t(6)A37 threonylcarbamoyladenosine biosynthesis protein TsaD</fullName>
    </alternativeName>
    <alternativeName>
        <fullName evidence="6">tRNA threonylcarbamoyladenosine biosynthesis protein TsaD</fullName>
    </alternativeName>
</protein>
<evidence type="ECO:0000256" key="1">
    <source>
        <dbReference type="ARBA" id="ARBA00022679"/>
    </source>
</evidence>
<evidence type="ECO:0000313" key="8">
    <source>
        <dbReference type="EMBL" id="KKR05826.1"/>
    </source>
</evidence>
<evidence type="ECO:0000256" key="3">
    <source>
        <dbReference type="ARBA" id="ARBA00022723"/>
    </source>
</evidence>
<dbReference type="PRINTS" id="PR00789">
    <property type="entry name" value="OSIALOPTASE"/>
</dbReference>
<dbReference type="Proteomes" id="UP000034799">
    <property type="component" value="Unassembled WGS sequence"/>
</dbReference>
<dbReference type="AlphaFoldDB" id="A0A0G0MZ23"/>
<dbReference type="Gene3D" id="3.30.420.40">
    <property type="match status" value="2"/>
</dbReference>
<dbReference type="STRING" id="1619100.UT34_C0002G0333"/>
<comment type="subcellular location">
    <subcellularLocation>
        <location evidence="6">Cytoplasm</location>
    </subcellularLocation>
</comment>
<dbReference type="InterPro" id="IPR022450">
    <property type="entry name" value="TsaD"/>
</dbReference>
<evidence type="ECO:0000256" key="2">
    <source>
        <dbReference type="ARBA" id="ARBA00022694"/>
    </source>
</evidence>
<reference evidence="8 9" key="1">
    <citation type="journal article" date="2015" name="Nature">
        <title>rRNA introns, odd ribosomes, and small enigmatic genomes across a large radiation of phyla.</title>
        <authorList>
            <person name="Brown C.T."/>
            <person name="Hug L.A."/>
            <person name="Thomas B.C."/>
            <person name="Sharon I."/>
            <person name="Castelle C.J."/>
            <person name="Singh A."/>
            <person name="Wilkins M.J."/>
            <person name="Williams K.H."/>
            <person name="Banfield J.F."/>
        </authorList>
    </citation>
    <scope>NUCLEOTIDE SEQUENCE [LARGE SCALE GENOMIC DNA]</scope>
</reference>
<evidence type="ECO:0000256" key="4">
    <source>
        <dbReference type="ARBA" id="ARBA00023315"/>
    </source>
</evidence>
<dbReference type="SUPFAM" id="SSF53067">
    <property type="entry name" value="Actin-like ATPase domain"/>
    <property type="match status" value="2"/>
</dbReference>
<proteinExistence type="inferred from homology"/>
<keyword evidence="6" id="KW-0963">Cytoplasm</keyword>
<dbReference type="GO" id="GO:0005737">
    <property type="term" value="C:cytoplasm"/>
    <property type="evidence" value="ECO:0007669"/>
    <property type="project" value="UniProtKB-SubCell"/>
</dbReference>
<feature type="binding site" evidence="6">
    <location>
        <position position="116"/>
    </location>
    <ligand>
        <name>Fe cation</name>
        <dbReference type="ChEBI" id="CHEBI:24875"/>
    </ligand>
</feature>
<keyword evidence="2 6" id="KW-0819">tRNA processing</keyword>
<dbReference type="GO" id="GO:0005506">
    <property type="term" value="F:iron ion binding"/>
    <property type="evidence" value="ECO:0007669"/>
    <property type="project" value="UniProtKB-UniRule"/>
</dbReference>
<organism evidence="8 9">
    <name type="scientific">candidate division WS6 bacterium GW2011_GWF2_39_15</name>
    <dbReference type="NCBI Taxonomy" id="1619100"/>
    <lineage>
        <taxon>Bacteria</taxon>
        <taxon>Candidatus Dojkabacteria</taxon>
    </lineage>
</organism>
<gene>
    <name evidence="6" type="primary">tsaD</name>
    <name evidence="8" type="ORF">UT34_C0002G0333</name>
</gene>
<feature type="binding site" evidence="6">
    <location>
        <position position="183"/>
    </location>
    <ligand>
        <name>substrate</name>
    </ligand>
</feature>
<dbReference type="PANTHER" id="PTHR11735:SF6">
    <property type="entry name" value="TRNA N6-ADENOSINE THREONYLCARBAMOYLTRANSFERASE, MITOCHONDRIAL"/>
    <property type="match status" value="1"/>
</dbReference>
<name>A0A0G0MZ23_9BACT</name>
<accession>A0A0G0MZ23</accession>
<dbReference type="HAMAP" id="MF_01445">
    <property type="entry name" value="TsaD"/>
    <property type="match status" value="1"/>
</dbReference>
<comment type="cofactor">
    <cofactor evidence="6">
        <name>Fe(2+)</name>
        <dbReference type="ChEBI" id="CHEBI:29033"/>
    </cofactor>
    <text evidence="6">Binds 1 Fe(2+) ion per subunit.</text>
</comment>
<comment type="caution">
    <text evidence="6">Lacks conserved residue(s) required for the propagation of feature annotation.</text>
</comment>
<feature type="domain" description="Gcp-like" evidence="7">
    <location>
        <begin position="28"/>
        <end position="326"/>
    </location>
</feature>
<dbReference type="InterPro" id="IPR043129">
    <property type="entry name" value="ATPase_NBD"/>
</dbReference>
<comment type="similarity">
    <text evidence="6">Belongs to the KAE1 / TsaD family.</text>
</comment>
<comment type="caution">
    <text evidence="8">The sequence shown here is derived from an EMBL/GenBank/DDBJ whole genome shotgun (WGS) entry which is preliminary data.</text>
</comment>
<keyword evidence="6" id="KW-0408">Iron</keyword>
<keyword evidence="4 6" id="KW-0012">Acyltransferase</keyword>